<protein>
    <submittedName>
        <fullName evidence="2">Unannotated protein</fullName>
    </submittedName>
</protein>
<accession>A0A6J6EPR6</accession>
<evidence type="ECO:0000313" key="2">
    <source>
        <dbReference type="EMBL" id="CAB4576964.1"/>
    </source>
</evidence>
<gene>
    <name evidence="2" type="ORF">UFOPK1493_02778</name>
</gene>
<proteinExistence type="predicted"/>
<dbReference type="PROSITE" id="PS51257">
    <property type="entry name" value="PROKAR_LIPOPROTEIN"/>
    <property type="match status" value="1"/>
</dbReference>
<dbReference type="AlphaFoldDB" id="A0A6J6EPR6"/>
<organism evidence="2">
    <name type="scientific">freshwater metagenome</name>
    <dbReference type="NCBI Taxonomy" id="449393"/>
    <lineage>
        <taxon>unclassified sequences</taxon>
        <taxon>metagenomes</taxon>
        <taxon>ecological metagenomes</taxon>
    </lineage>
</organism>
<dbReference type="EMBL" id="CAEZSR010000127">
    <property type="protein sequence ID" value="CAB4576964.1"/>
    <property type="molecule type" value="Genomic_DNA"/>
</dbReference>
<sequence>MRRDLVVGAVALLMTLSACDRQAASPAVTSTSLPTIVSPWPPSPDRSPAGLTTDAPPDVVASAGPQADGGIVVEVAGGALPRDVVAAYESSGGELAVTASWDARFETFGLPRIAGDGVALVSARAEAVAVAGGWQRSDELQWLLRDDAMAGLDGLLDRVAVAAGVDDWTRTDEVSEVQGARCTTRIYTASDVPSPTWRVYGCSYPNELGMYAVAVAREGAFTTEEPVIAEPSAVAVASTVGGHLQEVSVVFARPASVGSLTTLTTRVVIGFERAPVDAVADSLQRDALEGWRAMPGDNSVLFSGAPGQSWVLGDGSVVFSGEGRLEP</sequence>
<name>A0A6J6EPR6_9ZZZZ</name>
<evidence type="ECO:0000256" key="1">
    <source>
        <dbReference type="SAM" id="MobiDB-lite"/>
    </source>
</evidence>
<feature type="region of interest" description="Disordered" evidence="1">
    <location>
        <begin position="30"/>
        <end position="59"/>
    </location>
</feature>
<reference evidence="2" key="1">
    <citation type="submission" date="2020-05" db="EMBL/GenBank/DDBJ databases">
        <authorList>
            <person name="Chiriac C."/>
            <person name="Salcher M."/>
            <person name="Ghai R."/>
            <person name="Kavagutti S V."/>
        </authorList>
    </citation>
    <scope>NUCLEOTIDE SEQUENCE</scope>
</reference>